<reference evidence="3" key="4">
    <citation type="submission" date="2025-05" db="UniProtKB">
        <authorList>
            <consortium name="EnsemblFungi"/>
        </authorList>
    </citation>
    <scope>IDENTIFICATION</scope>
    <source>
        <strain evidence="3">isolate 1-1 / race 1 (BBBD)</strain>
    </source>
</reference>
<sequence>MLAQRNTFFLALAFASSTLLFSVQALALPLSSQAEGIHSTYLKRNANATIITMADPKLAATTGTPLVQRDIPPQAVKLMETAIKFIKRDSLEQRDIPPQAVKVFETVGKLIKRDTLEQRDIPPPAMKLIETAVKFIKRDTLEQRDIPAPLMKTVDQVDVRIP</sequence>
<dbReference type="OrthoDB" id="2499139at2759"/>
<feature type="chain" id="PRO_5008109731" evidence="1">
    <location>
        <begin position="26"/>
        <end position="162"/>
    </location>
</feature>
<organism evidence="2">
    <name type="scientific">Puccinia triticina (isolate 1-1 / race 1 (BBBD))</name>
    <name type="common">Brown leaf rust fungus</name>
    <dbReference type="NCBI Taxonomy" id="630390"/>
    <lineage>
        <taxon>Eukaryota</taxon>
        <taxon>Fungi</taxon>
        <taxon>Dikarya</taxon>
        <taxon>Basidiomycota</taxon>
        <taxon>Pucciniomycotina</taxon>
        <taxon>Pucciniomycetes</taxon>
        <taxon>Pucciniales</taxon>
        <taxon>Pucciniaceae</taxon>
        <taxon>Puccinia</taxon>
    </lineage>
</organism>
<evidence type="ECO:0000313" key="3">
    <source>
        <dbReference type="EnsemblFungi" id="PTTG_05845-t43_1-p1"/>
    </source>
</evidence>
<feature type="signal peptide" evidence="1">
    <location>
        <begin position="1"/>
        <end position="25"/>
    </location>
</feature>
<keyword evidence="1" id="KW-0732">Signal</keyword>
<evidence type="ECO:0000313" key="4">
    <source>
        <dbReference type="Proteomes" id="UP000005240"/>
    </source>
</evidence>
<reference evidence="3 4" key="3">
    <citation type="journal article" date="2017" name="G3 (Bethesda)">
        <title>Comparative analysis highlights variable genome content of wheat rusts and divergence of the mating loci.</title>
        <authorList>
            <person name="Cuomo C.A."/>
            <person name="Bakkeren G."/>
            <person name="Khalil H.B."/>
            <person name="Panwar V."/>
            <person name="Joly D."/>
            <person name="Linning R."/>
            <person name="Sakthikumar S."/>
            <person name="Song X."/>
            <person name="Adiconis X."/>
            <person name="Fan L."/>
            <person name="Goldberg J.M."/>
            <person name="Levin J.Z."/>
            <person name="Young S."/>
            <person name="Zeng Q."/>
            <person name="Anikster Y."/>
            <person name="Bruce M."/>
            <person name="Wang M."/>
            <person name="Yin C."/>
            <person name="McCallum B."/>
            <person name="Szabo L.J."/>
            <person name="Hulbert S."/>
            <person name="Chen X."/>
            <person name="Fellers J.P."/>
        </authorList>
    </citation>
    <scope>NUCLEOTIDE SEQUENCE</scope>
    <source>
        <strain evidence="3">isolate 1-1 / race 1 (BBBD)</strain>
        <strain evidence="4">Isolate 1-1 / race 1 (BBBD)</strain>
    </source>
</reference>
<keyword evidence="4" id="KW-1185">Reference proteome</keyword>
<reference evidence="2" key="2">
    <citation type="submission" date="2016-05" db="EMBL/GenBank/DDBJ databases">
        <title>Comparative analysis highlights variable genome content of wheat rusts and divergence of the mating loci.</title>
        <authorList>
            <person name="Cuomo C.A."/>
            <person name="Bakkeren G."/>
            <person name="Szabo L."/>
            <person name="Khalil H."/>
            <person name="Joly D."/>
            <person name="Goldberg J."/>
            <person name="Young S."/>
            <person name="Zeng Q."/>
            <person name="Fellers J."/>
        </authorList>
    </citation>
    <scope>NUCLEOTIDE SEQUENCE [LARGE SCALE GENOMIC DNA]</scope>
    <source>
        <strain evidence="2">1-1 BBBD Race 1</strain>
    </source>
</reference>
<dbReference type="EMBL" id="ADAS02000123">
    <property type="protein sequence ID" value="OAV89602.1"/>
    <property type="molecule type" value="Genomic_DNA"/>
</dbReference>
<name>A0A180GB80_PUCT1</name>
<dbReference type="AlphaFoldDB" id="A0A180GB80"/>
<evidence type="ECO:0000313" key="2">
    <source>
        <dbReference type="EMBL" id="OAV89602.1"/>
    </source>
</evidence>
<accession>A0A180GB80</accession>
<dbReference type="EnsemblFungi" id="PTTG_05845-t43_1">
    <property type="protein sequence ID" value="PTTG_05845-t43_1-p1"/>
    <property type="gene ID" value="PTTG_05845"/>
</dbReference>
<dbReference type="VEuPathDB" id="FungiDB:PTTG_05845"/>
<dbReference type="STRING" id="630390.A0A180GB80"/>
<protein>
    <submittedName>
        <fullName evidence="2 3">Uncharacterized protein</fullName>
    </submittedName>
</protein>
<dbReference type="Proteomes" id="UP000005240">
    <property type="component" value="Unassembled WGS sequence"/>
</dbReference>
<evidence type="ECO:0000256" key="1">
    <source>
        <dbReference type="SAM" id="SignalP"/>
    </source>
</evidence>
<proteinExistence type="predicted"/>
<reference evidence="2" key="1">
    <citation type="submission" date="2009-11" db="EMBL/GenBank/DDBJ databases">
        <authorList>
            <consortium name="The Broad Institute Genome Sequencing Platform"/>
            <person name="Ward D."/>
            <person name="Feldgarden M."/>
            <person name="Earl A."/>
            <person name="Young S.K."/>
            <person name="Zeng Q."/>
            <person name="Koehrsen M."/>
            <person name="Alvarado L."/>
            <person name="Berlin A."/>
            <person name="Bochicchio J."/>
            <person name="Borenstein D."/>
            <person name="Chapman S.B."/>
            <person name="Chen Z."/>
            <person name="Engels R."/>
            <person name="Freedman E."/>
            <person name="Gellesch M."/>
            <person name="Goldberg J."/>
            <person name="Griggs A."/>
            <person name="Gujja S."/>
            <person name="Heilman E."/>
            <person name="Heiman D."/>
            <person name="Hepburn T."/>
            <person name="Howarth C."/>
            <person name="Jen D."/>
            <person name="Larson L."/>
            <person name="Lewis B."/>
            <person name="Mehta T."/>
            <person name="Park D."/>
            <person name="Pearson M."/>
            <person name="Roberts A."/>
            <person name="Saif S."/>
            <person name="Shea T."/>
            <person name="Shenoy N."/>
            <person name="Sisk P."/>
            <person name="Stolte C."/>
            <person name="Sykes S."/>
            <person name="Thomson T."/>
            <person name="Walk T."/>
            <person name="White J."/>
            <person name="Yandava C."/>
            <person name="Izard J."/>
            <person name="Baranova O.V."/>
            <person name="Blanton J.M."/>
            <person name="Tanner A.C."/>
            <person name="Dewhirst F.E."/>
            <person name="Haas B."/>
            <person name="Nusbaum C."/>
            <person name="Birren B."/>
        </authorList>
    </citation>
    <scope>NUCLEOTIDE SEQUENCE [LARGE SCALE GENOMIC DNA]</scope>
    <source>
        <strain evidence="2">1-1 BBBD Race 1</strain>
    </source>
</reference>
<gene>
    <name evidence="2" type="ORF">PTTG_05845</name>
</gene>